<dbReference type="AlphaFoldDB" id="A0A0J7JZC1"/>
<name>A0A0J7JZC1_LASNI</name>
<dbReference type="GO" id="GO:0008270">
    <property type="term" value="F:zinc ion binding"/>
    <property type="evidence" value="ECO:0007669"/>
    <property type="project" value="InterPro"/>
</dbReference>
<keyword evidence="3" id="KW-1185">Reference proteome</keyword>
<evidence type="ECO:0000313" key="3">
    <source>
        <dbReference type="Proteomes" id="UP000036403"/>
    </source>
</evidence>
<comment type="caution">
    <text evidence="2">The sequence shown here is derived from an EMBL/GenBank/DDBJ whole genome shotgun (WGS) entry which is preliminary data.</text>
</comment>
<gene>
    <name evidence="2" type="ORF">RF55_20142</name>
</gene>
<evidence type="ECO:0000256" key="1">
    <source>
        <dbReference type="SAM" id="MobiDB-lite"/>
    </source>
</evidence>
<protein>
    <recommendedName>
        <fullName evidence="4">Retrotransposon gag domain-containing protein</fullName>
    </recommendedName>
</protein>
<dbReference type="SUPFAM" id="SSF57756">
    <property type="entry name" value="Retrovirus zinc finger-like domains"/>
    <property type="match status" value="1"/>
</dbReference>
<dbReference type="PANTHER" id="PTHR33223:SF6">
    <property type="entry name" value="CCHC-TYPE DOMAIN-CONTAINING PROTEIN"/>
    <property type="match status" value="1"/>
</dbReference>
<dbReference type="PaxDb" id="67767-A0A0J7JZC1"/>
<dbReference type="OrthoDB" id="7555387at2759"/>
<accession>A0A0J7JZC1</accession>
<dbReference type="PANTHER" id="PTHR33223">
    <property type="entry name" value="CCHC-TYPE DOMAIN-CONTAINING PROTEIN"/>
    <property type="match status" value="1"/>
</dbReference>
<organism evidence="2 3">
    <name type="scientific">Lasius niger</name>
    <name type="common">Black garden ant</name>
    <dbReference type="NCBI Taxonomy" id="67767"/>
    <lineage>
        <taxon>Eukaryota</taxon>
        <taxon>Metazoa</taxon>
        <taxon>Ecdysozoa</taxon>
        <taxon>Arthropoda</taxon>
        <taxon>Hexapoda</taxon>
        <taxon>Insecta</taxon>
        <taxon>Pterygota</taxon>
        <taxon>Neoptera</taxon>
        <taxon>Endopterygota</taxon>
        <taxon>Hymenoptera</taxon>
        <taxon>Apocrita</taxon>
        <taxon>Aculeata</taxon>
        <taxon>Formicoidea</taxon>
        <taxon>Formicidae</taxon>
        <taxon>Formicinae</taxon>
        <taxon>Lasius</taxon>
        <taxon>Lasius</taxon>
    </lineage>
</organism>
<feature type="region of interest" description="Disordered" evidence="1">
    <location>
        <begin position="233"/>
        <end position="261"/>
    </location>
</feature>
<evidence type="ECO:0008006" key="4">
    <source>
        <dbReference type="Google" id="ProtNLM"/>
    </source>
</evidence>
<sequence length="391" mass="44015">MFCSALAEQIKQQQETMRQLLEALTIGRNIQQTQSHPISAPRNNIQENVHGPMDGQRRAPFASVSPAQAVKLLSSQIPEFSGSEDDNVELWIQKIERVSQIQGVSHEVTFLAATGKLTKSARRWYDLSNGSTIESWFGFKEAIIKCYRKRILFHVAMQKVKARKWIYNKESFQDYAMDKLALMKNLRLPEQESLHLLINGIGSKALRSTATALRVDSVDQFLEEMHPITIPYGEQYKKVPSPSRNSEKGKPFEKSSNKAGQHQAKITKDIFCVYCRTKGHVRDDCYKLKRKEQQQTTSHSPAATVSAVDDKASEETTVALVNEDKAIKTSKIILTLSKINDVAFLESQLKSFSAVNGTAIYIIGFINTVQRLNPPRDANPEGGKRQAVFES</sequence>
<proteinExistence type="predicted"/>
<dbReference type="GO" id="GO:0003676">
    <property type="term" value="F:nucleic acid binding"/>
    <property type="evidence" value="ECO:0007669"/>
    <property type="project" value="InterPro"/>
</dbReference>
<reference evidence="2 3" key="1">
    <citation type="submission" date="2015-04" db="EMBL/GenBank/DDBJ databases">
        <title>Lasius niger genome sequencing.</title>
        <authorList>
            <person name="Konorov E.A."/>
            <person name="Nikitin M.A."/>
            <person name="Kirill M.V."/>
            <person name="Chang P."/>
        </authorList>
    </citation>
    <scope>NUCLEOTIDE SEQUENCE [LARGE SCALE GENOMIC DNA]</scope>
    <source>
        <tissue evidence="2">Whole</tissue>
    </source>
</reference>
<dbReference type="EMBL" id="LBMM01019977">
    <property type="protein sequence ID" value="KMQ83399.1"/>
    <property type="molecule type" value="Genomic_DNA"/>
</dbReference>
<feature type="compositionally biased region" description="Basic and acidic residues" evidence="1">
    <location>
        <begin position="245"/>
        <end position="256"/>
    </location>
</feature>
<dbReference type="InterPro" id="IPR036875">
    <property type="entry name" value="Znf_CCHC_sf"/>
</dbReference>
<dbReference type="Proteomes" id="UP000036403">
    <property type="component" value="Unassembled WGS sequence"/>
</dbReference>
<evidence type="ECO:0000313" key="2">
    <source>
        <dbReference type="EMBL" id="KMQ83399.1"/>
    </source>
</evidence>